<dbReference type="Proteomes" id="UP000184406">
    <property type="component" value="Unassembled WGS sequence"/>
</dbReference>
<accession>A0A1M4URG5</accession>
<dbReference type="AlphaFoldDB" id="A0A1M4URG5"/>
<protein>
    <recommendedName>
        <fullName evidence="3">IPExxxVDY family protein</fullName>
    </recommendedName>
</protein>
<proteinExistence type="predicted"/>
<organism evidence="1 2">
    <name type="scientific">Arenibacter palladensis</name>
    <dbReference type="NCBI Taxonomy" id="237373"/>
    <lineage>
        <taxon>Bacteria</taxon>
        <taxon>Pseudomonadati</taxon>
        <taxon>Bacteroidota</taxon>
        <taxon>Flavobacteriia</taxon>
        <taxon>Flavobacteriales</taxon>
        <taxon>Flavobacteriaceae</taxon>
        <taxon>Arenibacter</taxon>
    </lineage>
</organism>
<dbReference type="RefSeq" id="WP_072860324.1">
    <property type="nucleotide sequence ID" value="NZ_FQUX01000001.1"/>
</dbReference>
<sequence>MAAIHKISEDFYEETFTLIALHSSIEDFMLVYALNSCLKTKLKRSVNDLDLSQGGSFPIFDWRDEVNDRYYTFVSNNDVKEEVLSIGNLFQDQPTFTKYHLVPEYRDVDYFLKIEHDELDVEDKILKSVLTIPKVITAYLVDASKLKSKNNLIF</sequence>
<evidence type="ECO:0000313" key="1">
    <source>
        <dbReference type="EMBL" id="SHE59258.1"/>
    </source>
</evidence>
<dbReference type="InterPro" id="IPR047690">
    <property type="entry name" value="IPExxxVDY_fam"/>
</dbReference>
<reference evidence="2" key="1">
    <citation type="submission" date="2016-11" db="EMBL/GenBank/DDBJ databases">
        <authorList>
            <person name="Varghese N."/>
            <person name="Submissions S."/>
        </authorList>
    </citation>
    <scope>NUCLEOTIDE SEQUENCE [LARGE SCALE GENOMIC DNA]</scope>
    <source>
        <strain evidence="2">DSM 17539</strain>
    </source>
</reference>
<dbReference type="EMBL" id="FQUX01000001">
    <property type="protein sequence ID" value="SHE59258.1"/>
    <property type="molecule type" value="Genomic_DNA"/>
</dbReference>
<gene>
    <name evidence="1" type="ORF">SAMN03080594_101720</name>
</gene>
<dbReference type="NCBIfam" id="NF033205">
    <property type="entry name" value="IPExxxVDY"/>
    <property type="match status" value="1"/>
</dbReference>
<dbReference type="OrthoDB" id="676614at2"/>
<name>A0A1M4URG5_9FLAO</name>
<evidence type="ECO:0008006" key="3">
    <source>
        <dbReference type="Google" id="ProtNLM"/>
    </source>
</evidence>
<evidence type="ECO:0000313" key="2">
    <source>
        <dbReference type="Proteomes" id="UP000184406"/>
    </source>
</evidence>
<keyword evidence="2" id="KW-1185">Reference proteome</keyword>